<dbReference type="Gene3D" id="2.20.130.20">
    <property type="match status" value="1"/>
</dbReference>
<dbReference type="RefSeq" id="WP_087862773.1">
    <property type="nucleotide sequence ID" value="NZ_LT859958.1"/>
</dbReference>
<evidence type="ECO:0000256" key="1">
    <source>
        <dbReference type="ARBA" id="ARBA00010556"/>
    </source>
</evidence>
<dbReference type="Gene3D" id="2.60.40.1930">
    <property type="match status" value="1"/>
</dbReference>
<keyword evidence="6" id="KW-1185">Reference proteome</keyword>
<dbReference type="PANTHER" id="PTHR40094:SF1">
    <property type="entry name" value="UBIQUITIN DOMAIN-CONTAINING PROTEIN"/>
    <property type="match status" value="1"/>
</dbReference>
<dbReference type="Pfam" id="PF17973">
    <property type="entry name" value="bMG10"/>
    <property type="match status" value="1"/>
</dbReference>
<dbReference type="KEGG" id="abat:CFX1CAM_1907"/>
<organism evidence="5 6">
    <name type="scientific">Candidatus Brevifilum fermentans</name>
    <dbReference type="NCBI Taxonomy" id="1986204"/>
    <lineage>
        <taxon>Bacteria</taxon>
        <taxon>Bacillati</taxon>
        <taxon>Chloroflexota</taxon>
        <taxon>Anaerolineae</taxon>
        <taxon>Anaerolineales</taxon>
        <taxon>Anaerolineaceae</taxon>
        <taxon>Candidatus Brevifilum</taxon>
    </lineage>
</organism>
<dbReference type="InterPro" id="IPR002890">
    <property type="entry name" value="MG2"/>
</dbReference>
<feature type="domain" description="Alpha-2-macroglobulin" evidence="4">
    <location>
        <begin position="1273"/>
        <end position="1363"/>
    </location>
</feature>
<dbReference type="InterPro" id="IPR051802">
    <property type="entry name" value="YfhM-like"/>
</dbReference>
<protein>
    <recommendedName>
        <fullName evidence="7">Alpha-2-macroglobulin domain protein</fullName>
    </recommendedName>
</protein>
<dbReference type="SMART" id="SM01359">
    <property type="entry name" value="A2M_N_2"/>
    <property type="match status" value="1"/>
</dbReference>
<dbReference type="Proteomes" id="UP000195514">
    <property type="component" value="Chromosome I"/>
</dbReference>
<dbReference type="EMBL" id="LT859958">
    <property type="protein sequence ID" value="SMX54972.1"/>
    <property type="molecule type" value="Genomic_DNA"/>
</dbReference>
<dbReference type="InterPro" id="IPR001599">
    <property type="entry name" value="Macroglobln_a2"/>
</dbReference>
<keyword evidence="2" id="KW-0732">Signal</keyword>
<dbReference type="Gene3D" id="2.60.40.10">
    <property type="entry name" value="Immunoglobulins"/>
    <property type="match status" value="1"/>
</dbReference>
<evidence type="ECO:0000313" key="5">
    <source>
        <dbReference type="EMBL" id="SMX54972.1"/>
    </source>
</evidence>
<dbReference type="InterPro" id="IPR008930">
    <property type="entry name" value="Terpenoid_cyclase/PrenylTrfase"/>
</dbReference>
<dbReference type="InterPro" id="IPR032812">
    <property type="entry name" value="SbsA_Ig"/>
</dbReference>
<evidence type="ECO:0000259" key="4">
    <source>
        <dbReference type="SMART" id="SM01360"/>
    </source>
</evidence>
<dbReference type="PANTHER" id="PTHR40094">
    <property type="entry name" value="ALPHA-2-MACROGLOBULIN HOMOLOG"/>
    <property type="match status" value="1"/>
</dbReference>
<reference evidence="6" key="1">
    <citation type="submission" date="2017-05" db="EMBL/GenBank/DDBJ databases">
        <authorList>
            <person name="Kirkegaard R."/>
            <person name="Mcilroy J S."/>
        </authorList>
    </citation>
    <scope>NUCLEOTIDE SEQUENCE [LARGE SCALE GENOMIC DNA]</scope>
</reference>
<dbReference type="Pfam" id="PF01835">
    <property type="entry name" value="MG2"/>
    <property type="match status" value="1"/>
</dbReference>
<dbReference type="InterPro" id="IPR013783">
    <property type="entry name" value="Ig-like_fold"/>
</dbReference>
<evidence type="ECO:0008006" key="7">
    <source>
        <dbReference type="Google" id="ProtNLM"/>
    </source>
</evidence>
<dbReference type="OrthoDB" id="9767116at2"/>
<dbReference type="PROSITE" id="PS51257">
    <property type="entry name" value="PROKAR_LIPOPROTEIN"/>
    <property type="match status" value="1"/>
</dbReference>
<evidence type="ECO:0000313" key="6">
    <source>
        <dbReference type="Proteomes" id="UP000195514"/>
    </source>
</evidence>
<dbReference type="Gene3D" id="1.50.10.20">
    <property type="match status" value="1"/>
</dbReference>
<dbReference type="Gene3D" id="2.60.40.3710">
    <property type="match status" value="3"/>
</dbReference>
<dbReference type="InterPro" id="IPR041246">
    <property type="entry name" value="Bact_MG10"/>
</dbReference>
<dbReference type="InterPro" id="IPR011625">
    <property type="entry name" value="A2M_N_BRD"/>
</dbReference>
<feature type="domain" description="Alpha-2-macroglobulin bait region" evidence="3">
    <location>
        <begin position="1066"/>
        <end position="1211"/>
    </location>
</feature>
<dbReference type="Pfam" id="PF13205">
    <property type="entry name" value="Big_5"/>
    <property type="match status" value="2"/>
</dbReference>
<accession>A0A1Y6K5I9</accession>
<evidence type="ECO:0000256" key="2">
    <source>
        <dbReference type="ARBA" id="ARBA00022729"/>
    </source>
</evidence>
<sequence>MPQKIYQRIQIILIIFIILCLVSGCRSPWQSQPEVATQVMKEPGVQFTPTPTREPRTDLPPALVEVRPFPSSVIGLNESITLYFNQAMDYSAVEAAFHFEPRISGRFEWEDSRTVTFYPDQKLEAGSHLTLAIDTTAQAANQKNLSDPVELNFQVADHLQTIQVMPVNGTQDVDPESVIFVAFNQPVVHLGEESSAEPGFSLSPEVPGKGTWLNTSTYVFTPEPGMSGGTTYTIALNRNLTATSGATMSSNQAFEYHFSTKQPEIEKVLPMPGELLSLDGPVEILFNMRMNTQSVEENFSLTDARGTKVAGKFEWESNDRHLVFTPGSLLDRDSTYIIRLKSEAQSAGGLPILVEINTPRHTYSDFGVNTSVAPKFESYYAGFGAYEIDFSAPLDDRALDENIQLTPEVAGARFFVASGERTLLIYGYFRYETTYTLRLDPKLKDIWGGELAEAFETTFTTPPAAPSLNMASGYPTDNLMFIPASAPELILQATNINSLSFEIAPISVEDLIILLHPDNYRYREIFLPEVREVTTHQLTLSSNQREVFSLPLSYQGDPLTSGIYYLGIQTPDIPAEENEHYQKYFLIVSENNLVMKIAPEQAFIWATHLDDFTPLSDAPVAVYNAEGDLLVREKFNSEGQFIGEFPRVDEPYDTYFALAGTPGEADFGFSISTWQELFQLYEQGIPYDFLPDLLDAYIYTDRPVYRPGDTIHFKTIVFSRDDGLLAFPAFDSVTVTLQGDPGISGRSATIYTEDLPLSRFGTASGSVDLSEDIPTGYYWIDVSVDETLIKTLFLDVAAYRKPEIDLSVRFTDEALQAGEKMIAHTWADYYFGLPAAETNFSWSLYIKDGDFSLPGYQVGPLPEFWSRSYYPEYSPWGEVMLYGEGVTDGAGQSTLAFTATDYIPAGGMAGGLKEYSLEVTVMDESGFPVSLRDSLLVHPETFYIGVKPGSYFGTAGSLFEFSIFTVDWNKEPVSQIELEATFESIHWDVKETGNPEKPFEYVEVTKLIGGASPVSNREGKAQIGFTPPDPGTYRLTLKADHALTQVLVWVGGESGAIWPVQSYNQIELIPDLDEYQPGQVAQVFFPNPFTGGAKALVTIERGSVLSSQIFDISGSGTTVSFPITEESIPNLYVSAILLGRDAADRPDYRQGTIILPVSRASKTLTMELQVDPQLTEPGENVSLKLKITDHAGNPIQGEFSVSVVDKALLALVPPNTSPIIDAIYQDTPLSVQTSFSLYTYVKQFSVVPLDIGGLGGGSDGLVETGIREDFPDTAFWQANVITGVDGTAQLVIPLPDSLTTWVVEARGLSDTFLVGQAEVEVKTQKPLMIRPVTPRFLVDGDQVELAAIVHNNTVEALQVDVTLAAEGFTLTDAKSSQRVTIEPGRSQRVAWWGTVESVDAVALVFQAVGGVYSDASAPIWGDLPVKRYRMPHTFSTAGQLVEASERLEVVSLPITSDPSSGELVLTINPSLLASLVEGLEALEDVPYGDTISVLSRLLANLNAYLVLQNLDLATGTLAASLEQVTRSGINHLLSIQNYDGGWSWWGTANIEDQKSSPFITAYVLLGLEMANQAGIEINESSMTRARDYLVFELRQPDDADTAWMLDEQTFLVYALRNHNLNLTPTIDSLYARRTELSSWALGLLALTIREQGGMVTRSNTLIADIESRAIRSATGVHWESERAYWMLPGTPVFNTAAVIYTLAQLDPASTSLSPGLVYLMSHRNMQGLWSSSFESAWVLMAVTRAIEGTGDYLADYTFQADLNETAFVEGRGTGPESIDTVIAKAPISTLYADAPNTLLIQKGEGAGTLYYRVDLNTYQPAANAPAINHGINLQRDYYLAAEGCPGAEDCVPIDSVSLSTDNPAQFITVVLTVNLPNGMYNLMVEDFIPAGTEIIDPRFSTSPILLEGSGGLFDPGSPFASGWGWWYFDQPQIYDDHILWTAEYVLAGTYLLVYNLLPYQRGTYQVLPAHAWQMFYPEVQGTTAGSRFIIE</sequence>
<comment type="similarity">
    <text evidence="1">Belongs to the protease inhibitor I39 (alpha-2-macroglobulin) family. Bacterial alpha-2-macroglobulin subfamily.</text>
</comment>
<gene>
    <name evidence="5" type="ORF">CFX1CAM_1907</name>
</gene>
<dbReference type="SMART" id="SM01360">
    <property type="entry name" value="A2M"/>
    <property type="match status" value="1"/>
</dbReference>
<dbReference type="Pfam" id="PF00207">
    <property type="entry name" value="A2M"/>
    <property type="match status" value="1"/>
</dbReference>
<proteinExistence type="inferred from homology"/>
<evidence type="ECO:0000259" key="3">
    <source>
        <dbReference type="SMART" id="SM01359"/>
    </source>
</evidence>
<dbReference type="Pfam" id="PF07703">
    <property type="entry name" value="A2M_BRD"/>
    <property type="match status" value="1"/>
</dbReference>
<name>A0A1Y6K5I9_9CHLR</name>
<dbReference type="GO" id="GO:0004866">
    <property type="term" value="F:endopeptidase inhibitor activity"/>
    <property type="evidence" value="ECO:0007669"/>
    <property type="project" value="InterPro"/>
</dbReference>
<dbReference type="SUPFAM" id="SSF48239">
    <property type="entry name" value="Terpenoid cyclases/Protein prenyltransferases"/>
    <property type="match status" value="1"/>
</dbReference>
<dbReference type="CDD" id="cd02891">
    <property type="entry name" value="A2M_like"/>
    <property type="match status" value="1"/>
</dbReference>